<evidence type="ECO:0008006" key="3">
    <source>
        <dbReference type="Google" id="ProtNLM"/>
    </source>
</evidence>
<keyword evidence="2" id="KW-1185">Reference proteome</keyword>
<dbReference type="RefSeq" id="WP_166989145.1">
    <property type="nucleotide sequence ID" value="NZ_CP061169.1"/>
</dbReference>
<organism evidence="1 2">
    <name type="scientific">Paramicrobacterium chengjingii</name>
    <dbReference type="NCBI Taxonomy" id="2769067"/>
    <lineage>
        <taxon>Bacteria</taxon>
        <taxon>Bacillati</taxon>
        <taxon>Actinomycetota</taxon>
        <taxon>Actinomycetes</taxon>
        <taxon>Micrococcales</taxon>
        <taxon>Microbacteriaceae</taxon>
        <taxon>Paramicrobacterium</taxon>
    </lineage>
</organism>
<proteinExistence type="predicted"/>
<accession>A0ABX6YLR2</accession>
<dbReference type="Proteomes" id="UP000662814">
    <property type="component" value="Chromosome"/>
</dbReference>
<name>A0ABX6YLR2_9MICO</name>
<evidence type="ECO:0000313" key="1">
    <source>
        <dbReference type="EMBL" id="QPZ39610.1"/>
    </source>
</evidence>
<evidence type="ECO:0000313" key="2">
    <source>
        <dbReference type="Proteomes" id="UP000662814"/>
    </source>
</evidence>
<dbReference type="EMBL" id="CP061169">
    <property type="protein sequence ID" value="QPZ39610.1"/>
    <property type="molecule type" value="Genomic_DNA"/>
</dbReference>
<gene>
    <name evidence="1" type="ORF">HCR76_06030</name>
</gene>
<sequence>MSLFSRLRRRKRTRDVGRYVPPTSTVLAPIERVVDEGVMIALSSVRMGVKNTLIVNAIRNDESFDVEKLTDSARRHVLALAAENDQTASRLERARGFRKPGPDDDEAHRRRPQVHRMLAEQLRERADDDAEMAGIIEQARTDAWEDIGREVRKRVGPPGFVPDQDDVYDRMRTSRMKRLIDVDLASLAREQKRAAKAKETN</sequence>
<reference evidence="1 2" key="1">
    <citation type="submission" date="2020-12" db="EMBL/GenBank/DDBJ databases">
        <title>Microbacterium sp. HY060.</title>
        <authorList>
            <person name="Zhou J."/>
        </authorList>
    </citation>
    <scope>NUCLEOTIDE SEQUENCE [LARGE SCALE GENOMIC DNA]</scope>
    <source>
        <strain evidence="1 2">HY60</strain>
    </source>
</reference>
<protein>
    <recommendedName>
        <fullName evidence="3">Asparagine synthase</fullName>
    </recommendedName>
</protein>